<reference evidence="2" key="1">
    <citation type="submission" date="2023-10" db="EMBL/GenBank/DDBJ databases">
        <authorList>
            <person name="Chen Y."/>
            <person name="Shah S."/>
            <person name="Dougan E. K."/>
            <person name="Thang M."/>
            <person name="Chan C."/>
        </authorList>
    </citation>
    <scope>NUCLEOTIDE SEQUENCE [LARGE SCALE GENOMIC DNA]</scope>
</reference>
<organism evidence="2 3">
    <name type="scientific">Prorocentrum cordatum</name>
    <dbReference type="NCBI Taxonomy" id="2364126"/>
    <lineage>
        <taxon>Eukaryota</taxon>
        <taxon>Sar</taxon>
        <taxon>Alveolata</taxon>
        <taxon>Dinophyceae</taxon>
        <taxon>Prorocentrales</taxon>
        <taxon>Prorocentraceae</taxon>
        <taxon>Prorocentrum</taxon>
    </lineage>
</organism>
<accession>A0ABN9WZJ8</accession>
<comment type="caution">
    <text evidence="2">The sequence shown here is derived from an EMBL/GenBank/DDBJ whole genome shotgun (WGS) entry which is preliminary data.</text>
</comment>
<name>A0ABN9WZJ8_9DINO</name>
<proteinExistence type="predicted"/>
<gene>
    <name evidence="2" type="ORF">PCOR1329_LOCUS72061</name>
</gene>
<protein>
    <submittedName>
        <fullName evidence="2">Uncharacterized protein</fullName>
    </submittedName>
</protein>
<evidence type="ECO:0000256" key="1">
    <source>
        <dbReference type="SAM" id="MobiDB-lite"/>
    </source>
</evidence>
<sequence>MGETWRDAELRRGLLARASRGLVEDTTTESEVAKLPDSFDDAGPLQLSPGRTTPVRDLSEGEMEELEDCLDAVQRPFPRLRRSTPLMQAVQCAEGLWDSDG</sequence>
<keyword evidence="3" id="KW-1185">Reference proteome</keyword>
<dbReference type="Proteomes" id="UP001189429">
    <property type="component" value="Unassembled WGS sequence"/>
</dbReference>
<evidence type="ECO:0000313" key="3">
    <source>
        <dbReference type="Proteomes" id="UP001189429"/>
    </source>
</evidence>
<evidence type="ECO:0000313" key="2">
    <source>
        <dbReference type="EMBL" id="CAK0892384.1"/>
    </source>
</evidence>
<dbReference type="EMBL" id="CAUYUJ010019607">
    <property type="protein sequence ID" value="CAK0892384.1"/>
    <property type="molecule type" value="Genomic_DNA"/>
</dbReference>
<feature type="region of interest" description="Disordered" evidence="1">
    <location>
        <begin position="22"/>
        <end position="61"/>
    </location>
</feature>